<organism evidence="2 3">
    <name type="scientific">Fusarium oxysporum</name>
    <name type="common">Fusarium vascular wilt</name>
    <dbReference type="NCBI Taxonomy" id="5507"/>
    <lineage>
        <taxon>Eukaryota</taxon>
        <taxon>Fungi</taxon>
        <taxon>Dikarya</taxon>
        <taxon>Ascomycota</taxon>
        <taxon>Pezizomycotina</taxon>
        <taxon>Sordariomycetes</taxon>
        <taxon>Hypocreomycetidae</taxon>
        <taxon>Hypocreales</taxon>
        <taxon>Nectriaceae</taxon>
        <taxon>Fusarium</taxon>
        <taxon>Fusarium oxysporum species complex</taxon>
    </lineage>
</organism>
<feature type="region of interest" description="Disordered" evidence="1">
    <location>
        <begin position="39"/>
        <end position="65"/>
    </location>
</feature>
<gene>
    <name evidence="2" type="ORF">FRV6_03549</name>
</gene>
<evidence type="ECO:0000313" key="2">
    <source>
        <dbReference type="EMBL" id="SCO79336.1"/>
    </source>
</evidence>
<reference evidence="3" key="1">
    <citation type="submission" date="2016-09" db="EMBL/GenBank/DDBJ databases">
        <authorList>
            <person name="Guldener U."/>
        </authorList>
    </citation>
    <scope>NUCLEOTIDE SEQUENCE [LARGE SCALE GENOMIC DNA]</scope>
    <source>
        <strain evidence="3">V64-1</strain>
    </source>
</reference>
<name>A0A2H3SS76_FUSOX</name>
<evidence type="ECO:0000313" key="3">
    <source>
        <dbReference type="Proteomes" id="UP000219369"/>
    </source>
</evidence>
<proteinExistence type="predicted"/>
<feature type="compositionally biased region" description="Basic and acidic residues" evidence="1">
    <location>
        <begin position="39"/>
        <end position="59"/>
    </location>
</feature>
<dbReference type="OrthoDB" id="10293927at2759"/>
<accession>A0A2H3SS76</accession>
<evidence type="ECO:0000256" key="1">
    <source>
        <dbReference type="SAM" id="MobiDB-lite"/>
    </source>
</evidence>
<sequence>MKRLRKSDKNRCSVPKRGIREHRGKRVWHRTYPEQERMFSTEKREIPERREPVKMRSVPDLEPVS</sequence>
<dbReference type="AlphaFoldDB" id="A0A2H3SS76"/>
<protein>
    <submittedName>
        <fullName evidence="2">Uncharacterized protein</fullName>
    </submittedName>
</protein>
<dbReference type="Proteomes" id="UP000219369">
    <property type="component" value="Unassembled WGS sequence"/>
</dbReference>
<dbReference type="EMBL" id="FMJY01000002">
    <property type="protein sequence ID" value="SCO79336.1"/>
    <property type="molecule type" value="Genomic_DNA"/>
</dbReference>